<dbReference type="GO" id="GO:0008511">
    <property type="term" value="F:sodium:potassium:chloride symporter activity"/>
    <property type="evidence" value="ECO:0007669"/>
    <property type="project" value="TreeGrafter"/>
</dbReference>
<evidence type="ECO:0000256" key="6">
    <source>
        <dbReference type="SAM" id="Phobius"/>
    </source>
</evidence>
<dbReference type="Pfam" id="PF00324">
    <property type="entry name" value="AA_permease"/>
    <property type="match status" value="1"/>
</dbReference>
<dbReference type="GO" id="GO:1990573">
    <property type="term" value="P:potassium ion import across plasma membrane"/>
    <property type="evidence" value="ECO:0007669"/>
    <property type="project" value="TreeGrafter"/>
</dbReference>
<feature type="transmembrane region" description="Helical" evidence="6">
    <location>
        <begin position="255"/>
        <end position="274"/>
    </location>
</feature>
<reference evidence="8 9" key="1">
    <citation type="submission" date="2023-11" db="EMBL/GenBank/DDBJ databases">
        <title>Halocaridina rubra genome assembly.</title>
        <authorList>
            <person name="Smith C."/>
        </authorList>
    </citation>
    <scope>NUCLEOTIDE SEQUENCE [LARGE SCALE GENOMIC DNA]</scope>
    <source>
        <strain evidence="8">EP-1</strain>
        <tissue evidence="8">Whole</tissue>
    </source>
</reference>
<dbReference type="InterPro" id="IPR004841">
    <property type="entry name" value="AA-permease/SLC12A_dom"/>
</dbReference>
<dbReference type="PANTHER" id="PTHR11827">
    <property type="entry name" value="SOLUTE CARRIER FAMILY 12, CATION COTRANSPORTERS"/>
    <property type="match status" value="1"/>
</dbReference>
<dbReference type="GO" id="GO:0055064">
    <property type="term" value="P:chloride ion homeostasis"/>
    <property type="evidence" value="ECO:0007669"/>
    <property type="project" value="TreeGrafter"/>
</dbReference>
<keyword evidence="4 6" id="KW-0472">Membrane</keyword>
<comment type="subcellular location">
    <subcellularLocation>
        <location evidence="1">Membrane</location>
        <topology evidence="1">Multi-pass membrane protein</topology>
    </subcellularLocation>
</comment>
<keyword evidence="3 6" id="KW-1133">Transmembrane helix</keyword>
<evidence type="ECO:0000259" key="7">
    <source>
        <dbReference type="Pfam" id="PF00324"/>
    </source>
</evidence>
<accession>A0AAN8WX94</accession>
<feature type="transmembrane region" description="Helical" evidence="6">
    <location>
        <begin position="207"/>
        <end position="230"/>
    </location>
</feature>
<feature type="transmembrane region" description="Helical" evidence="6">
    <location>
        <begin position="161"/>
        <end position="186"/>
    </location>
</feature>
<dbReference type="GO" id="GO:0016020">
    <property type="term" value="C:membrane"/>
    <property type="evidence" value="ECO:0007669"/>
    <property type="project" value="UniProtKB-SubCell"/>
</dbReference>
<proteinExistence type="predicted"/>
<dbReference type="GO" id="GO:0055075">
    <property type="term" value="P:potassium ion homeostasis"/>
    <property type="evidence" value="ECO:0007669"/>
    <property type="project" value="TreeGrafter"/>
</dbReference>
<name>A0AAN8WX94_HALRR</name>
<evidence type="ECO:0000313" key="8">
    <source>
        <dbReference type="EMBL" id="KAK7068984.1"/>
    </source>
</evidence>
<gene>
    <name evidence="8" type="ORF">SK128_015902</name>
</gene>
<dbReference type="GO" id="GO:0055078">
    <property type="term" value="P:sodium ion homeostasis"/>
    <property type="evidence" value="ECO:0007669"/>
    <property type="project" value="TreeGrafter"/>
</dbReference>
<evidence type="ECO:0000256" key="1">
    <source>
        <dbReference type="ARBA" id="ARBA00004141"/>
    </source>
</evidence>
<feature type="region of interest" description="Disordered" evidence="5">
    <location>
        <begin position="24"/>
        <end position="50"/>
    </location>
</feature>
<comment type="caution">
    <text evidence="8">The sequence shown here is derived from an EMBL/GenBank/DDBJ whole genome shotgun (WGS) entry which is preliminary data.</text>
</comment>
<dbReference type="Proteomes" id="UP001381693">
    <property type="component" value="Unassembled WGS sequence"/>
</dbReference>
<feature type="transmembrane region" description="Helical" evidence="6">
    <location>
        <begin position="281"/>
        <end position="301"/>
    </location>
</feature>
<feature type="domain" description="Amino acid permease/ SLC12A" evidence="7">
    <location>
        <begin position="135"/>
        <end position="366"/>
    </location>
</feature>
<dbReference type="InterPro" id="IPR004842">
    <property type="entry name" value="SLC12A_fam"/>
</dbReference>
<keyword evidence="9" id="KW-1185">Reference proteome</keyword>
<dbReference type="Gene3D" id="1.20.1740.10">
    <property type="entry name" value="Amino acid/polyamine transporter I"/>
    <property type="match status" value="1"/>
</dbReference>
<feature type="transmembrane region" description="Helical" evidence="6">
    <location>
        <begin position="341"/>
        <end position="361"/>
    </location>
</feature>
<dbReference type="PANTHER" id="PTHR11827:SF103">
    <property type="entry name" value="SODIUM CHLORIDE COTRANSPORTER 69, ISOFORM E"/>
    <property type="match status" value="1"/>
</dbReference>
<evidence type="ECO:0000256" key="5">
    <source>
        <dbReference type="SAM" id="MobiDB-lite"/>
    </source>
</evidence>
<dbReference type="AlphaFoldDB" id="A0AAN8WX94"/>
<sequence length="369" mass="39875">MESPQSPDIHRHFSIRPVIDEEMASPTAPGTLPPYNGYSDDKTGSVTATSPLHVESGLGVNATYTNFRSLRRMTREALPRLDNYRNLASLGQVGTGQQRPTIDDLLNPSMEKQQNLGEDQDITENLDSKFGWIKGVVVRVLLNIWGVILFIRLSWVGGQSGILEGIGVIMCGTVVTVITTLSMSAISTNGQMKGGGTYFMISRSLGAEVGGAIGLMFAFANACAASMHIVGFCESLNDLLASLNTKIFDGGLNDIRLNACITILVLIAIVRIGLEWEARAQVFLLLVLIVAMGDFVIGAFMGPMDDEELAKGFVGMNTTVFYNNLLSDYRQDKVSGAQMTFFNVFAVFFPACTGILAGANISGDLKVRH</sequence>
<organism evidence="8 9">
    <name type="scientific">Halocaridina rubra</name>
    <name type="common">Hawaiian red shrimp</name>
    <dbReference type="NCBI Taxonomy" id="373956"/>
    <lineage>
        <taxon>Eukaryota</taxon>
        <taxon>Metazoa</taxon>
        <taxon>Ecdysozoa</taxon>
        <taxon>Arthropoda</taxon>
        <taxon>Crustacea</taxon>
        <taxon>Multicrustacea</taxon>
        <taxon>Malacostraca</taxon>
        <taxon>Eumalacostraca</taxon>
        <taxon>Eucarida</taxon>
        <taxon>Decapoda</taxon>
        <taxon>Pleocyemata</taxon>
        <taxon>Caridea</taxon>
        <taxon>Atyoidea</taxon>
        <taxon>Atyidae</taxon>
        <taxon>Halocaridina</taxon>
    </lineage>
</organism>
<dbReference type="GO" id="GO:0006884">
    <property type="term" value="P:cell volume homeostasis"/>
    <property type="evidence" value="ECO:0007669"/>
    <property type="project" value="TreeGrafter"/>
</dbReference>
<keyword evidence="2 6" id="KW-0812">Transmembrane</keyword>
<protein>
    <recommendedName>
        <fullName evidence="7">Amino acid permease/ SLC12A domain-containing protein</fullName>
    </recommendedName>
</protein>
<dbReference type="EMBL" id="JAXCGZ010017063">
    <property type="protein sequence ID" value="KAK7068984.1"/>
    <property type="molecule type" value="Genomic_DNA"/>
</dbReference>
<feature type="transmembrane region" description="Helical" evidence="6">
    <location>
        <begin position="136"/>
        <end position="155"/>
    </location>
</feature>
<evidence type="ECO:0000256" key="2">
    <source>
        <dbReference type="ARBA" id="ARBA00022692"/>
    </source>
</evidence>
<evidence type="ECO:0000256" key="3">
    <source>
        <dbReference type="ARBA" id="ARBA00022989"/>
    </source>
</evidence>
<evidence type="ECO:0000256" key="4">
    <source>
        <dbReference type="ARBA" id="ARBA00023136"/>
    </source>
</evidence>
<evidence type="ECO:0000313" key="9">
    <source>
        <dbReference type="Proteomes" id="UP001381693"/>
    </source>
</evidence>